<dbReference type="KEGG" id="tva:4746600"/>
<dbReference type="AlphaFoldDB" id="A2G1N3"/>
<accession>A2G1N3</accession>
<feature type="transmembrane region" description="Helical" evidence="1">
    <location>
        <begin position="63"/>
        <end position="81"/>
    </location>
</feature>
<keyword evidence="1" id="KW-0812">Transmembrane</keyword>
<gene>
    <name evidence="2" type="ORF">TVAG_109120</name>
</gene>
<evidence type="ECO:0000313" key="2">
    <source>
        <dbReference type="EMBL" id="EAX88937.1"/>
    </source>
</evidence>
<feature type="transmembrane region" description="Helical" evidence="1">
    <location>
        <begin position="29"/>
        <end position="51"/>
    </location>
</feature>
<dbReference type="RefSeq" id="XP_001301867.1">
    <property type="nucleotide sequence ID" value="XM_001301866.1"/>
</dbReference>
<reference evidence="2" key="1">
    <citation type="submission" date="2006-10" db="EMBL/GenBank/DDBJ databases">
        <authorList>
            <person name="Amadeo P."/>
            <person name="Zhao Q."/>
            <person name="Wortman J."/>
            <person name="Fraser-Liggett C."/>
            <person name="Carlton J."/>
        </authorList>
    </citation>
    <scope>NUCLEOTIDE SEQUENCE</scope>
    <source>
        <strain evidence="2">G3</strain>
    </source>
</reference>
<dbReference type="InParanoid" id="A2G1N3"/>
<dbReference type="EMBL" id="DS114251">
    <property type="protein sequence ID" value="EAX88937.1"/>
    <property type="molecule type" value="Genomic_DNA"/>
</dbReference>
<evidence type="ECO:0000256" key="1">
    <source>
        <dbReference type="SAM" id="Phobius"/>
    </source>
</evidence>
<keyword evidence="1" id="KW-0472">Membrane</keyword>
<proteinExistence type="predicted"/>
<keyword evidence="3" id="KW-1185">Reference proteome</keyword>
<feature type="transmembrane region" description="Helical" evidence="1">
    <location>
        <begin position="258"/>
        <end position="281"/>
    </location>
</feature>
<protein>
    <submittedName>
        <fullName evidence="2">Uncharacterized protein</fullName>
    </submittedName>
</protein>
<keyword evidence="1" id="KW-1133">Transmembrane helix</keyword>
<feature type="transmembrane region" description="Helical" evidence="1">
    <location>
        <begin position="218"/>
        <end position="238"/>
    </location>
</feature>
<feature type="transmembrane region" description="Helical" evidence="1">
    <location>
        <begin position="140"/>
        <end position="160"/>
    </location>
</feature>
<dbReference type="Proteomes" id="UP000001542">
    <property type="component" value="Unassembled WGS sequence"/>
</dbReference>
<organism evidence="2 3">
    <name type="scientific">Trichomonas vaginalis (strain ATCC PRA-98 / G3)</name>
    <dbReference type="NCBI Taxonomy" id="412133"/>
    <lineage>
        <taxon>Eukaryota</taxon>
        <taxon>Metamonada</taxon>
        <taxon>Parabasalia</taxon>
        <taxon>Trichomonadida</taxon>
        <taxon>Trichomonadidae</taxon>
        <taxon>Trichomonas</taxon>
    </lineage>
</organism>
<feature type="transmembrane region" description="Helical" evidence="1">
    <location>
        <begin position="111"/>
        <end position="128"/>
    </location>
</feature>
<dbReference type="VEuPathDB" id="TrichDB:TVAG_109120"/>
<reference evidence="2" key="2">
    <citation type="journal article" date="2007" name="Science">
        <title>Draft genome sequence of the sexually transmitted pathogen Trichomonas vaginalis.</title>
        <authorList>
            <person name="Carlton J.M."/>
            <person name="Hirt R.P."/>
            <person name="Silva J.C."/>
            <person name="Delcher A.L."/>
            <person name="Schatz M."/>
            <person name="Zhao Q."/>
            <person name="Wortman J.R."/>
            <person name="Bidwell S.L."/>
            <person name="Alsmark U.C.M."/>
            <person name="Besteiro S."/>
            <person name="Sicheritz-Ponten T."/>
            <person name="Noel C.J."/>
            <person name="Dacks J.B."/>
            <person name="Foster P.G."/>
            <person name="Simillion C."/>
            <person name="Van de Peer Y."/>
            <person name="Miranda-Saavedra D."/>
            <person name="Barton G.J."/>
            <person name="Westrop G.D."/>
            <person name="Mueller S."/>
            <person name="Dessi D."/>
            <person name="Fiori P.L."/>
            <person name="Ren Q."/>
            <person name="Paulsen I."/>
            <person name="Zhang H."/>
            <person name="Bastida-Corcuera F.D."/>
            <person name="Simoes-Barbosa A."/>
            <person name="Brown M.T."/>
            <person name="Hayes R.D."/>
            <person name="Mukherjee M."/>
            <person name="Okumura C.Y."/>
            <person name="Schneider R."/>
            <person name="Smith A.J."/>
            <person name="Vanacova S."/>
            <person name="Villalvazo M."/>
            <person name="Haas B.J."/>
            <person name="Pertea M."/>
            <person name="Feldblyum T.V."/>
            <person name="Utterback T.R."/>
            <person name="Shu C.L."/>
            <person name="Osoegawa K."/>
            <person name="de Jong P.J."/>
            <person name="Hrdy I."/>
            <person name="Horvathova L."/>
            <person name="Zubacova Z."/>
            <person name="Dolezal P."/>
            <person name="Malik S.B."/>
            <person name="Logsdon J.M. Jr."/>
            <person name="Henze K."/>
            <person name="Gupta A."/>
            <person name="Wang C.C."/>
            <person name="Dunne R.L."/>
            <person name="Upcroft J.A."/>
            <person name="Upcroft P."/>
            <person name="White O."/>
            <person name="Salzberg S.L."/>
            <person name="Tang P."/>
            <person name="Chiu C.-H."/>
            <person name="Lee Y.-S."/>
            <person name="Embley T.M."/>
            <person name="Coombs G.H."/>
            <person name="Mottram J.C."/>
            <person name="Tachezy J."/>
            <person name="Fraser-Liggett C.M."/>
            <person name="Johnson P.J."/>
        </authorList>
    </citation>
    <scope>NUCLEOTIDE SEQUENCE [LARGE SCALE GENOMIC DNA]</scope>
    <source>
        <strain evidence="2">G3</strain>
    </source>
</reference>
<name>A2G1N3_TRIV3</name>
<evidence type="ECO:0000313" key="3">
    <source>
        <dbReference type="Proteomes" id="UP000001542"/>
    </source>
</evidence>
<dbReference type="VEuPathDB" id="TrichDB:TVAGG3_0884460"/>
<feature type="transmembrane region" description="Helical" evidence="1">
    <location>
        <begin position="180"/>
        <end position="206"/>
    </location>
</feature>
<sequence>MASVSSFIRSLKKEFCPLVGDTYCNHPSLYIYLALNILMLLPYFYCVATLFRKLKFEVRNKVMPGLFYTIATSIYNLASWFTDYALNYNFHGNDQDYFFKESFMWDDLSKLSKIMFLHQIALVMLAFENKFGKILKYFNYLMFFIFGFRFIGKFIIQFIPNAYPYEIPVLKYVLYNLNPAYFSAIYTSLYILMVVILSFCFVFSKIKNYLPSGILHQIYLATYFLVFGLLSTEAIQGFRYGKLFMKIRETDLSMYNYVRFIVSFYVKYCVDYPIFIIIWILSAPNYNEAKTNDDILNSSLGILE</sequence>